<keyword evidence="1" id="KW-0472">Membrane</keyword>
<dbReference type="EMBL" id="BJZK01000005">
    <property type="protein sequence ID" value="GEO71534.1"/>
    <property type="molecule type" value="Genomic_DNA"/>
</dbReference>
<sequence>MFTLTNVENTELKKVKAIELKGHVYKMRLSKVIALIVVVAVVVSGAFVSTQAFAASNSNPATANHSFSSAYTALVQKQSQALK</sequence>
<proteinExistence type="predicted"/>
<dbReference type="RefSeq" id="WP_057734127.1">
    <property type="nucleotide sequence ID" value="NZ_BJZK01000005.1"/>
</dbReference>
<evidence type="ECO:0000256" key="1">
    <source>
        <dbReference type="SAM" id="Phobius"/>
    </source>
</evidence>
<keyword evidence="1" id="KW-0812">Transmembrane</keyword>
<gene>
    <name evidence="2" type="ORF">LZY01_07020</name>
</gene>
<reference evidence="2 3" key="1">
    <citation type="submission" date="2019-07" db="EMBL/GenBank/DDBJ databases">
        <title>Whole genome shotgun sequence of Lactobacillus zymae NBRC 107157.</title>
        <authorList>
            <person name="Hosoyama A."/>
            <person name="Uohara A."/>
            <person name="Ohji S."/>
            <person name="Ichikawa N."/>
        </authorList>
    </citation>
    <scope>NUCLEOTIDE SEQUENCE [LARGE SCALE GENOMIC DNA]</scope>
    <source>
        <strain evidence="2 3">NBRC 107157</strain>
    </source>
</reference>
<evidence type="ECO:0000313" key="2">
    <source>
        <dbReference type="EMBL" id="GEO71534.1"/>
    </source>
</evidence>
<name>A0ABQ0WUN2_9LACO</name>
<dbReference type="Proteomes" id="UP000321794">
    <property type="component" value="Unassembled WGS sequence"/>
</dbReference>
<keyword evidence="3" id="KW-1185">Reference proteome</keyword>
<protein>
    <submittedName>
        <fullName evidence="2">Uncharacterized protein</fullName>
    </submittedName>
</protein>
<evidence type="ECO:0000313" key="3">
    <source>
        <dbReference type="Proteomes" id="UP000321794"/>
    </source>
</evidence>
<accession>A0ABQ0WUN2</accession>
<comment type="caution">
    <text evidence="2">The sequence shown here is derived from an EMBL/GenBank/DDBJ whole genome shotgun (WGS) entry which is preliminary data.</text>
</comment>
<organism evidence="2 3">
    <name type="scientific">Levilactobacillus zymae</name>
    <dbReference type="NCBI Taxonomy" id="267363"/>
    <lineage>
        <taxon>Bacteria</taxon>
        <taxon>Bacillati</taxon>
        <taxon>Bacillota</taxon>
        <taxon>Bacilli</taxon>
        <taxon>Lactobacillales</taxon>
        <taxon>Lactobacillaceae</taxon>
        <taxon>Levilactobacillus</taxon>
    </lineage>
</organism>
<keyword evidence="1" id="KW-1133">Transmembrane helix</keyword>
<feature type="transmembrane region" description="Helical" evidence="1">
    <location>
        <begin position="32"/>
        <end position="54"/>
    </location>
</feature>